<protein>
    <submittedName>
        <fullName evidence="1">Uncharacterized protein</fullName>
    </submittedName>
</protein>
<proteinExistence type="predicted"/>
<evidence type="ECO:0000313" key="2">
    <source>
        <dbReference type="Proteomes" id="UP000006050"/>
    </source>
</evidence>
<sequence>MLPIYPFNDHLHNFAVWTAARATLRNFSTVKNIKTAIEKSELKYFTQNFPKDLSQDNFDLFHRTCATKLISDLKELTDKKVSYGRASKIIAIYLKTAVVLPENGKGEICEVIHPPIDRILLKRLYKETKDNYFKDINWTTMDFKDYWGLVSHIRSNYGFFNWKLETYWTPA</sequence>
<dbReference type="HOGENOM" id="CLU_1293404_0_0_10"/>
<dbReference type="STRING" id="866536.Belba_0591"/>
<gene>
    <name evidence="1" type="ordered locus">Belba_0591</name>
</gene>
<name>I3Z1Y0_BELBD</name>
<dbReference type="Proteomes" id="UP000006050">
    <property type="component" value="Chromosome"/>
</dbReference>
<dbReference type="RefSeq" id="WP_014771260.1">
    <property type="nucleotide sequence ID" value="NC_018010.1"/>
</dbReference>
<dbReference type="KEGG" id="bbd:Belba_0591"/>
<accession>I3Z1Y0</accession>
<organism evidence="1 2">
    <name type="scientific">Belliella baltica (strain DSM 15883 / CIP 108006 / LMG 21964 / BA134)</name>
    <dbReference type="NCBI Taxonomy" id="866536"/>
    <lineage>
        <taxon>Bacteria</taxon>
        <taxon>Pseudomonadati</taxon>
        <taxon>Bacteroidota</taxon>
        <taxon>Cytophagia</taxon>
        <taxon>Cytophagales</taxon>
        <taxon>Cyclobacteriaceae</taxon>
        <taxon>Belliella</taxon>
    </lineage>
</organism>
<dbReference type="OrthoDB" id="979776at2"/>
<dbReference type="AlphaFoldDB" id="I3Z1Y0"/>
<dbReference type="eggNOG" id="ENOG5033HPA">
    <property type="taxonomic scope" value="Bacteria"/>
</dbReference>
<evidence type="ECO:0000313" key="1">
    <source>
        <dbReference type="EMBL" id="AFL83248.1"/>
    </source>
</evidence>
<keyword evidence="2" id="KW-1185">Reference proteome</keyword>
<dbReference type="EMBL" id="CP003281">
    <property type="protein sequence ID" value="AFL83248.1"/>
    <property type="molecule type" value="Genomic_DNA"/>
</dbReference>
<reference evidence="2" key="1">
    <citation type="submission" date="2012-06" db="EMBL/GenBank/DDBJ databases">
        <title>The complete genome of Belliella baltica DSM 15883.</title>
        <authorList>
            <person name="Lucas S."/>
            <person name="Copeland A."/>
            <person name="Lapidus A."/>
            <person name="Goodwin L."/>
            <person name="Pitluck S."/>
            <person name="Peters L."/>
            <person name="Mikhailova N."/>
            <person name="Davenport K."/>
            <person name="Kyrpides N."/>
            <person name="Mavromatis K."/>
            <person name="Pagani I."/>
            <person name="Ivanova N."/>
            <person name="Ovchinnikova G."/>
            <person name="Zeytun A."/>
            <person name="Detter J.C."/>
            <person name="Han C."/>
            <person name="Land M."/>
            <person name="Hauser L."/>
            <person name="Markowitz V."/>
            <person name="Cheng J.-F."/>
            <person name="Hugenholtz P."/>
            <person name="Woyke T."/>
            <person name="Wu D."/>
            <person name="Tindall B."/>
            <person name="Pomrenke H."/>
            <person name="Brambilla E."/>
            <person name="Klenk H.-P."/>
            <person name="Eisen J.A."/>
        </authorList>
    </citation>
    <scope>NUCLEOTIDE SEQUENCE [LARGE SCALE GENOMIC DNA]</scope>
    <source>
        <strain evidence="2">DSM 15883 / CIP 108006 / LMG 21964 / BA134</strain>
    </source>
</reference>